<feature type="transmembrane region" description="Helical" evidence="6">
    <location>
        <begin position="161"/>
        <end position="181"/>
    </location>
</feature>
<dbReference type="Gene3D" id="1.20.1250.20">
    <property type="entry name" value="MFS general substrate transporter like domains"/>
    <property type="match status" value="1"/>
</dbReference>
<keyword evidence="3 6" id="KW-0812">Transmembrane</keyword>
<dbReference type="CDD" id="cd17388">
    <property type="entry name" value="MFS_TetA"/>
    <property type="match status" value="1"/>
</dbReference>
<feature type="transmembrane region" description="Helical" evidence="6">
    <location>
        <begin position="5"/>
        <end position="26"/>
    </location>
</feature>
<dbReference type="InterPro" id="IPR001958">
    <property type="entry name" value="Tet-R_TetA/multi-R_MdtG-like"/>
</dbReference>
<feature type="transmembrane region" description="Helical" evidence="6">
    <location>
        <begin position="280"/>
        <end position="298"/>
    </location>
</feature>
<feature type="transmembrane region" description="Helical" evidence="6">
    <location>
        <begin position="75"/>
        <end position="98"/>
    </location>
</feature>
<dbReference type="EMBL" id="FXYH01000002">
    <property type="protein sequence ID" value="SMX36129.1"/>
    <property type="molecule type" value="Genomic_DNA"/>
</dbReference>
<dbReference type="GO" id="GO:0016020">
    <property type="term" value="C:membrane"/>
    <property type="evidence" value="ECO:0007669"/>
    <property type="project" value="UniProtKB-SubCell"/>
</dbReference>
<feature type="transmembrane region" description="Helical" evidence="6">
    <location>
        <begin position="217"/>
        <end position="237"/>
    </location>
</feature>
<dbReference type="PANTHER" id="PTHR23504">
    <property type="entry name" value="MAJOR FACILITATOR SUPERFAMILY DOMAIN-CONTAINING PROTEIN 10"/>
    <property type="match status" value="1"/>
</dbReference>
<feature type="transmembrane region" description="Helical" evidence="6">
    <location>
        <begin position="304"/>
        <end position="325"/>
    </location>
</feature>
<keyword evidence="5 6" id="KW-0472">Membrane</keyword>
<dbReference type="OrthoDB" id="9764259at2"/>
<evidence type="ECO:0000313" key="8">
    <source>
        <dbReference type="EMBL" id="SMX36129.1"/>
    </source>
</evidence>
<evidence type="ECO:0000256" key="4">
    <source>
        <dbReference type="ARBA" id="ARBA00022989"/>
    </source>
</evidence>
<feature type="domain" description="Major facilitator superfamily (MFS) profile" evidence="7">
    <location>
        <begin position="4"/>
        <end position="399"/>
    </location>
</feature>
<gene>
    <name evidence="8" type="primary">tetA_1</name>
    <name evidence="8" type="ORF">PEV8663_00709</name>
</gene>
<evidence type="ECO:0000256" key="1">
    <source>
        <dbReference type="ARBA" id="ARBA00004141"/>
    </source>
</evidence>
<evidence type="ECO:0000313" key="9">
    <source>
        <dbReference type="Proteomes" id="UP000220836"/>
    </source>
</evidence>
<protein>
    <submittedName>
        <fullName evidence="8">Tetracycline resistance protein, class C</fullName>
    </submittedName>
</protein>
<accession>A0A238JZQ4</accession>
<comment type="subcellular location">
    <subcellularLocation>
        <location evidence="1">Membrane</location>
        <topology evidence="1">Multi-pass membrane protein</topology>
    </subcellularLocation>
</comment>
<feature type="transmembrane region" description="Helical" evidence="6">
    <location>
        <begin position="133"/>
        <end position="155"/>
    </location>
</feature>
<proteinExistence type="predicted"/>
<dbReference type="InterPro" id="IPR036259">
    <property type="entry name" value="MFS_trans_sf"/>
</dbReference>
<evidence type="ECO:0000256" key="3">
    <source>
        <dbReference type="ARBA" id="ARBA00022692"/>
    </source>
</evidence>
<dbReference type="GO" id="GO:0022857">
    <property type="term" value="F:transmembrane transporter activity"/>
    <property type="evidence" value="ECO:0007669"/>
    <property type="project" value="InterPro"/>
</dbReference>
<feature type="transmembrane region" description="Helical" evidence="6">
    <location>
        <begin position="249"/>
        <end position="268"/>
    </location>
</feature>
<feature type="transmembrane region" description="Helical" evidence="6">
    <location>
        <begin position="370"/>
        <end position="393"/>
    </location>
</feature>
<dbReference type="InterPro" id="IPR020846">
    <property type="entry name" value="MFS_dom"/>
</dbReference>
<keyword evidence="9" id="KW-1185">Reference proteome</keyword>
<feature type="transmembrane region" description="Helical" evidence="6">
    <location>
        <begin position="337"/>
        <end position="364"/>
    </location>
</feature>
<feature type="transmembrane region" description="Helical" evidence="6">
    <location>
        <begin position="41"/>
        <end position="63"/>
    </location>
</feature>
<dbReference type="PROSITE" id="PS50850">
    <property type="entry name" value="MFS"/>
    <property type="match status" value="1"/>
</dbReference>
<dbReference type="RefSeq" id="WP_097803249.1">
    <property type="nucleotide sequence ID" value="NZ_FXYH01000002.1"/>
</dbReference>
<evidence type="ECO:0000256" key="5">
    <source>
        <dbReference type="ARBA" id="ARBA00023136"/>
    </source>
</evidence>
<keyword evidence="4 6" id="KW-1133">Transmembrane helix</keyword>
<dbReference type="Pfam" id="PF07690">
    <property type="entry name" value="MFS_1"/>
    <property type="match status" value="2"/>
</dbReference>
<dbReference type="PANTHER" id="PTHR23504:SF15">
    <property type="entry name" value="MAJOR FACILITATOR SUPERFAMILY (MFS) PROFILE DOMAIN-CONTAINING PROTEIN"/>
    <property type="match status" value="1"/>
</dbReference>
<dbReference type="AlphaFoldDB" id="A0A238JZQ4"/>
<dbReference type="PRINTS" id="PR01035">
    <property type="entry name" value="TCRTETA"/>
</dbReference>
<dbReference type="InterPro" id="IPR011701">
    <property type="entry name" value="MFS"/>
</dbReference>
<organism evidence="8 9">
    <name type="scientific">Pelagimonas varians</name>
    <dbReference type="NCBI Taxonomy" id="696760"/>
    <lineage>
        <taxon>Bacteria</taxon>
        <taxon>Pseudomonadati</taxon>
        <taxon>Pseudomonadota</taxon>
        <taxon>Alphaproteobacteria</taxon>
        <taxon>Rhodobacterales</taxon>
        <taxon>Roseobacteraceae</taxon>
        <taxon>Pelagimonas</taxon>
    </lineage>
</organism>
<evidence type="ECO:0000256" key="2">
    <source>
        <dbReference type="ARBA" id="ARBA00022448"/>
    </source>
</evidence>
<evidence type="ECO:0000256" key="6">
    <source>
        <dbReference type="SAM" id="Phobius"/>
    </source>
</evidence>
<name>A0A238JZQ4_9RHOB</name>
<dbReference type="Proteomes" id="UP000220836">
    <property type="component" value="Unassembled WGS sequence"/>
</dbReference>
<dbReference type="SUPFAM" id="SSF103473">
    <property type="entry name" value="MFS general substrate transporter"/>
    <property type="match status" value="1"/>
</dbReference>
<keyword evidence="2" id="KW-0813">Transport</keyword>
<sequence>MPLPVVFVLITVMIDTVGVGLIMPVMPDLIEEVTGGSLADAALWGGVLTAAFAVMQFLFAPLLGSLSDRFGRRPVLLVSLAVMALDYVLMAFAGAIWLLLVGRIIGGITAATHAAASATMADLSEPGKEAEGFGLVSAAVGVGFIAGPLIGGALGEFGTRAPFWAAAVLATANGIFGWFVLRETVTDDIRRKFDWRRANPFGSFYTLSKLPGIGKGLIGFFCYQFSFTVYPAVWAYFAKARFDWDAGMIGLSLALFGVSMVLVQGVLIRSILARFGNRGTAFLGLVFSAIGFGALSVVTSGTVVLILTPLAALGAIFSPAVQGMMSTKLGPERQGELQGILGSITAVAMAIAPLLMGGIFAYFAATDTSYYFPGAPFVLSLGLTLFALAMFLMPASRRQKS</sequence>
<evidence type="ECO:0000259" key="7">
    <source>
        <dbReference type="PROSITE" id="PS50850"/>
    </source>
</evidence>
<reference evidence="8 9" key="1">
    <citation type="submission" date="2017-05" db="EMBL/GenBank/DDBJ databases">
        <authorList>
            <person name="Song R."/>
            <person name="Chenine A.L."/>
            <person name="Ruprecht R.M."/>
        </authorList>
    </citation>
    <scope>NUCLEOTIDE SEQUENCE [LARGE SCALE GENOMIC DNA]</scope>
    <source>
        <strain evidence="8 9">CECT 8663</strain>
    </source>
</reference>